<dbReference type="SUPFAM" id="SSF46785">
    <property type="entry name" value="Winged helix' DNA-binding domain"/>
    <property type="match status" value="1"/>
</dbReference>
<dbReference type="InterPro" id="IPR016159">
    <property type="entry name" value="Cullin_repeat-like_dom_sf"/>
</dbReference>
<dbReference type="GO" id="GO:0006511">
    <property type="term" value="P:ubiquitin-dependent protein catabolic process"/>
    <property type="evidence" value="ECO:0007669"/>
    <property type="project" value="InterPro"/>
</dbReference>
<keyword evidence="4" id="KW-0833">Ubl conjugation pathway</keyword>
<dbReference type="SMART" id="SM00884">
    <property type="entry name" value="Cullin_Nedd8"/>
    <property type="match status" value="1"/>
</dbReference>
<keyword evidence="9" id="KW-1185">Reference proteome</keyword>
<proteinExistence type="inferred from homology"/>
<accession>A0A1I8G6L0</accession>
<dbReference type="PANTHER" id="PTHR11932">
    <property type="entry name" value="CULLIN"/>
    <property type="match status" value="1"/>
</dbReference>
<evidence type="ECO:0000256" key="4">
    <source>
        <dbReference type="ARBA" id="ARBA00022786"/>
    </source>
</evidence>
<dbReference type="InterPro" id="IPR045093">
    <property type="entry name" value="Cullin"/>
</dbReference>
<dbReference type="FunFam" id="1.20.1310.10:FF:000009">
    <property type="entry name" value="Cullin 5"/>
    <property type="match status" value="1"/>
</dbReference>
<dbReference type="Gene3D" id="1.20.1310.10">
    <property type="entry name" value="Cullin Repeats"/>
    <property type="match status" value="4"/>
</dbReference>
<comment type="pathway">
    <text evidence="1">Protein modification; protein ubiquitination.</text>
</comment>
<protein>
    <recommendedName>
        <fullName evidence="6">Cullin-5</fullName>
    </recommendedName>
</protein>
<sequence length="774" mass="90229">MQKADTSFESKWPAVHGTLQKLLYQQNVSKAEWHDLFAAVHNISVWDESGPQKLITALDEVITGYVKDAERRVMQHQEDSALLKAYIVEWKKFFTLCEYLPKPFSQVESTLGVKMHTGPSKKSAKESRYVTKIMLKAWNQNIFMDIKHRLQASAMKLVEQERRGEPIDAGLVIGVRESYVNLSPSSDERLRIYEDNFERSYLDSTETFYRTQANQHLNMRGVQEYMEYADKKLKEEEDRAKRYLETKPGCNSVSKLVARCVDVLVSAFKEAILQECEPMINEGQTERLRLMFSLLDRVPDGVQPMREALERHIRQKGLENMVASAQLILSDSEQYVEKLLDLFEQFSSLVDRAFSNDPRFLTSRDIAYEAIVNDTSVFRLELPTKKAAGGKTLPESRCPEQLANYCDMLLRKTPLSKRLTSDEVEKRLKDVLLVLKYVQNKDVFMKYHKAHLTRRLILDSSADTEKEEAMVDWLREGGMPAEYVNKLARMFQDVKVSGDLNQEFKEQLRNNSQEAMAETVGIKILNMGSWLRPSERIAVTLPRELEDFVPRVEDFYKQKHLGRRLHWNHLMSNGTLTFDSDIGKYDIDVTTFQMAVLYAWNSRRHDRISFESLRLATELPDGELRRTLWSLVAYPKLAHQLLCYSPEVSSARDFNPATVFWLNNGFCLVKNKKVQKRGKLNLIGRLQLQTEKVREEENEEIVHLRVLRVQEAIVTIMKSRKRMHNAELCSELIRLLARQFVPSRKMIKEQIDWMIQNDYLRRDEVDMSVYIYRA</sequence>
<dbReference type="Pfam" id="PF26557">
    <property type="entry name" value="Cullin_AB"/>
    <property type="match status" value="1"/>
</dbReference>
<dbReference type="OrthoDB" id="27073at2759"/>
<dbReference type="Proteomes" id="UP000095280">
    <property type="component" value="Unplaced"/>
</dbReference>
<reference evidence="10" key="1">
    <citation type="submission" date="2016-11" db="UniProtKB">
        <authorList>
            <consortium name="WormBaseParasite"/>
        </authorList>
    </citation>
    <scope>IDENTIFICATION</scope>
</reference>
<dbReference type="WBParaSite" id="maker-uti_cns_0001034-snap-gene-0.3-mRNA-1">
    <property type="protein sequence ID" value="maker-uti_cns_0001034-snap-gene-0.3-mRNA-1"/>
    <property type="gene ID" value="maker-uti_cns_0001034-snap-gene-0.3"/>
</dbReference>
<organism evidence="9 10">
    <name type="scientific">Macrostomum lignano</name>
    <dbReference type="NCBI Taxonomy" id="282301"/>
    <lineage>
        <taxon>Eukaryota</taxon>
        <taxon>Metazoa</taxon>
        <taxon>Spiralia</taxon>
        <taxon>Lophotrochozoa</taxon>
        <taxon>Platyhelminthes</taxon>
        <taxon>Rhabditophora</taxon>
        <taxon>Macrostomorpha</taxon>
        <taxon>Macrostomida</taxon>
        <taxon>Macrostomidae</taxon>
        <taxon>Macrostomum</taxon>
    </lineage>
</organism>
<dbReference type="FunFam" id="1.20.1310.10:FF:000014">
    <property type="entry name" value="Cullin 5"/>
    <property type="match status" value="1"/>
</dbReference>
<evidence type="ECO:0000256" key="5">
    <source>
        <dbReference type="ARBA" id="ARBA00022843"/>
    </source>
</evidence>
<dbReference type="SUPFAM" id="SSF75632">
    <property type="entry name" value="Cullin homology domain"/>
    <property type="match status" value="1"/>
</dbReference>
<evidence type="ECO:0000256" key="3">
    <source>
        <dbReference type="ARBA" id="ARBA00022499"/>
    </source>
</evidence>
<dbReference type="InterPro" id="IPR036390">
    <property type="entry name" value="WH_DNA-bd_sf"/>
</dbReference>
<dbReference type="STRING" id="282301.A0A1I8G6L0"/>
<dbReference type="Pfam" id="PF10557">
    <property type="entry name" value="Cullin_Nedd8"/>
    <property type="match status" value="1"/>
</dbReference>
<dbReference type="InterPro" id="IPR001373">
    <property type="entry name" value="Cullin_N"/>
</dbReference>
<dbReference type="InterPro" id="IPR059120">
    <property type="entry name" value="Cullin-like_AB"/>
</dbReference>
<evidence type="ECO:0000313" key="10">
    <source>
        <dbReference type="WBParaSite" id="maker-uti_cns_0001034-snap-gene-0.3-mRNA-1"/>
    </source>
</evidence>
<dbReference type="SMART" id="SM00182">
    <property type="entry name" value="CULLIN"/>
    <property type="match status" value="1"/>
</dbReference>
<evidence type="ECO:0000256" key="1">
    <source>
        <dbReference type="ARBA" id="ARBA00004906"/>
    </source>
</evidence>
<comment type="similarity">
    <text evidence="2 7 8">Belongs to the cullin family.</text>
</comment>
<evidence type="ECO:0000256" key="8">
    <source>
        <dbReference type="RuleBase" id="RU003829"/>
    </source>
</evidence>
<evidence type="ECO:0000256" key="7">
    <source>
        <dbReference type="PROSITE-ProRule" id="PRU00330"/>
    </source>
</evidence>
<dbReference type="SUPFAM" id="SSF74788">
    <property type="entry name" value="Cullin repeat-like"/>
    <property type="match status" value="1"/>
</dbReference>
<dbReference type="FunFam" id="3.30.230.130:FF:000004">
    <property type="entry name" value="Cullin 5"/>
    <property type="match status" value="1"/>
</dbReference>
<dbReference type="PROSITE" id="PS50069">
    <property type="entry name" value="CULLIN_2"/>
    <property type="match status" value="1"/>
</dbReference>
<dbReference type="Gene3D" id="1.10.10.10">
    <property type="entry name" value="Winged helix-like DNA-binding domain superfamily/Winged helix DNA-binding domain"/>
    <property type="match status" value="1"/>
</dbReference>
<keyword evidence="3" id="KW-1017">Isopeptide bond</keyword>
<dbReference type="Gene3D" id="3.30.230.130">
    <property type="entry name" value="Cullin, Chain C, Domain 2"/>
    <property type="match status" value="1"/>
</dbReference>
<keyword evidence="5" id="KW-0832">Ubl conjugation</keyword>
<dbReference type="InterPro" id="IPR036317">
    <property type="entry name" value="Cullin_homology_sf"/>
</dbReference>
<dbReference type="GO" id="GO:0031625">
    <property type="term" value="F:ubiquitin protein ligase binding"/>
    <property type="evidence" value="ECO:0007669"/>
    <property type="project" value="InterPro"/>
</dbReference>
<evidence type="ECO:0000313" key="9">
    <source>
        <dbReference type="Proteomes" id="UP000095280"/>
    </source>
</evidence>
<name>A0A1I8G6L0_9PLAT</name>
<dbReference type="InterPro" id="IPR036388">
    <property type="entry name" value="WH-like_DNA-bd_sf"/>
</dbReference>
<dbReference type="Pfam" id="PF00888">
    <property type="entry name" value="Cullin"/>
    <property type="match status" value="1"/>
</dbReference>
<evidence type="ECO:0000256" key="6">
    <source>
        <dbReference type="ARBA" id="ARBA00040451"/>
    </source>
</evidence>
<dbReference type="InterPro" id="IPR016158">
    <property type="entry name" value="Cullin_homology"/>
</dbReference>
<evidence type="ECO:0000256" key="2">
    <source>
        <dbReference type="ARBA" id="ARBA00006019"/>
    </source>
</evidence>
<dbReference type="AlphaFoldDB" id="A0A1I8G6L0"/>
<dbReference type="InterPro" id="IPR019559">
    <property type="entry name" value="Cullin_neddylation_domain"/>
</dbReference>